<dbReference type="GO" id="GO:0043565">
    <property type="term" value="F:sequence-specific DNA binding"/>
    <property type="evidence" value="ECO:0007669"/>
    <property type="project" value="InterPro"/>
</dbReference>
<proteinExistence type="predicted"/>
<dbReference type="PANTHER" id="PTHR11019:SF159">
    <property type="entry name" value="TRANSCRIPTIONAL REGULATOR-RELATED"/>
    <property type="match status" value="1"/>
</dbReference>
<dbReference type="Proteomes" id="UP000292685">
    <property type="component" value="Unassembled WGS sequence"/>
</dbReference>
<feature type="domain" description="HTH araC/xylS-type" evidence="3">
    <location>
        <begin position="9"/>
        <end position="109"/>
    </location>
</feature>
<dbReference type="AlphaFoldDB" id="A0A4Q8ABN4"/>
<protein>
    <submittedName>
        <fullName evidence="4">AraC-like DNA-binding protein</fullName>
    </submittedName>
</protein>
<evidence type="ECO:0000256" key="1">
    <source>
        <dbReference type="ARBA" id="ARBA00023015"/>
    </source>
</evidence>
<gene>
    <name evidence="4" type="ORF">EV380_0503</name>
</gene>
<dbReference type="Pfam" id="PF12833">
    <property type="entry name" value="HTH_18"/>
    <property type="match status" value="1"/>
</dbReference>
<dbReference type="EMBL" id="SHLA01000001">
    <property type="protein sequence ID" value="RZU60949.1"/>
    <property type="molecule type" value="Genomic_DNA"/>
</dbReference>
<evidence type="ECO:0000259" key="3">
    <source>
        <dbReference type="PROSITE" id="PS01124"/>
    </source>
</evidence>
<dbReference type="PANTHER" id="PTHR11019">
    <property type="entry name" value="HTH-TYPE TRANSCRIPTIONAL REGULATOR NIMR"/>
    <property type="match status" value="1"/>
</dbReference>
<dbReference type="SUPFAM" id="SSF46689">
    <property type="entry name" value="Homeodomain-like"/>
    <property type="match status" value="1"/>
</dbReference>
<dbReference type="GO" id="GO:0003700">
    <property type="term" value="F:DNA-binding transcription factor activity"/>
    <property type="evidence" value="ECO:0007669"/>
    <property type="project" value="InterPro"/>
</dbReference>
<organism evidence="4 5">
    <name type="scientific">Zhihengliuella halotolerans</name>
    <dbReference type="NCBI Taxonomy" id="370736"/>
    <lineage>
        <taxon>Bacteria</taxon>
        <taxon>Bacillati</taxon>
        <taxon>Actinomycetota</taxon>
        <taxon>Actinomycetes</taxon>
        <taxon>Micrococcales</taxon>
        <taxon>Micrococcaceae</taxon>
        <taxon>Zhihengliuella</taxon>
    </lineage>
</organism>
<reference evidence="4 5" key="1">
    <citation type="submission" date="2019-02" db="EMBL/GenBank/DDBJ databases">
        <title>Sequencing the genomes of 1000 actinobacteria strains.</title>
        <authorList>
            <person name="Klenk H.-P."/>
        </authorList>
    </citation>
    <scope>NUCLEOTIDE SEQUENCE [LARGE SCALE GENOMIC DNA]</scope>
    <source>
        <strain evidence="4 5">DSM 17364</strain>
    </source>
</reference>
<evidence type="ECO:0000313" key="4">
    <source>
        <dbReference type="EMBL" id="RZU60949.1"/>
    </source>
</evidence>
<sequence length="314" mass="34870">MNERQPGRDRIRELLDAVLAEHEDGAALDQIAATAYTSTFHFSRQVSRAARESPAALRRRVLLERAAWELQRGQSVTDTAFAAGYDSVDGFSRAFSRAFGCPPSAMPTRHERGHWLPARNGIHFHSPTVLYVDADEEQSAGDVVALMVRHDLDETDALLAAAEAVGDEEWRRERMPGHQVLAWAGAETTLADVLRHLALDKLPWLASIEGSDDPEADGATDAVSLRERHADIAVRWLAMTRDVERRGAWGDRVLDALCDPPESFLLSQILAHVLTFSAHRRQIARWMLTQSGVDVSHLDPDPIMWHRHASGGTS</sequence>
<keyword evidence="5" id="KW-1185">Reference proteome</keyword>
<dbReference type="OrthoDB" id="9799345at2"/>
<evidence type="ECO:0000256" key="2">
    <source>
        <dbReference type="ARBA" id="ARBA00023163"/>
    </source>
</evidence>
<dbReference type="SMART" id="SM00342">
    <property type="entry name" value="HTH_ARAC"/>
    <property type="match status" value="1"/>
</dbReference>
<comment type="caution">
    <text evidence="4">The sequence shown here is derived from an EMBL/GenBank/DDBJ whole genome shotgun (WGS) entry which is preliminary data.</text>
</comment>
<dbReference type="Gene3D" id="1.10.10.60">
    <property type="entry name" value="Homeodomain-like"/>
    <property type="match status" value="1"/>
</dbReference>
<evidence type="ECO:0000313" key="5">
    <source>
        <dbReference type="Proteomes" id="UP000292685"/>
    </source>
</evidence>
<keyword evidence="4" id="KW-0238">DNA-binding</keyword>
<dbReference type="InterPro" id="IPR018060">
    <property type="entry name" value="HTH_AraC"/>
</dbReference>
<keyword evidence="2" id="KW-0804">Transcription</keyword>
<dbReference type="PROSITE" id="PS01124">
    <property type="entry name" value="HTH_ARAC_FAMILY_2"/>
    <property type="match status" value="1"/>
</dbReference>
<keyword evidence="1" id="KW-0805">Transcription regulation</keyword>
<accession>A0A4Q8ABN4</accession>
<dbReference type="RefSeq" id="WP_130449120.1">
    <property type="nucleotide sequence ID" value="NZ_SHLA01000001.1"/>
</dbReference>
<name>A0A4Q8ABN4_9MICC</name>
<dbReference type="InterPro" id="IPR009057">
    <property type="entry name" value="Homeodomain-like_sf"/>
</dbReference>